<dbReference type="SUPFAM" id="SSF46565">
    <property type="entry name" value="Chaperone J-domain"/>
    <property type="match status" value="1"/>
</dbReference>
<keyword evidence="2 13" id="KW-0812">Transmembrane</keyword>
<sequence>MAELRLRFGKGANAIVHKICHRHLLETQSKHGKCATVVPSLSAGFLSVDIHNCGQSGAVDVVTAGAPPDGYTRVNLPPCTGNYVWGHGSVAEGDTFIGLKKDYTVSEEICIQIRGRHISRYRSPAEFRRTFCSPRTLRKHLCLRPGQVVFIRTFSEEGGRSVPLYRSKTGYYDILEVSPTATQAQIKTAYYKQSFIYHPDRNSGSDEATVRFSDISEAYAVLGHKGLRKKYDRGLLSLSDLTSKPSAKDTAGSSAKQHPESRRSTVGIERRGDIFDFDDFIKSHYGEQLQRQQNIRVRKEEMLKKKQETVAEMKLGWMLELGVGVLMMMAVGVIISLKRG</sequence>
<organism evidence="15 16">
    <name type="scientific">Scomber scombrus</name>
    <name type="common">Atlantic mackerel</name>
    <name type="synonym">Scomber vernalis</name>
    <dbReference type="NCBI Taxonomy" id="13677"/>
    <lineage>
        <taxon>Eukaryota</taxon>
        <taxon>Metazoa</taxon>
        <taxon>Chordata</taxon>
        <taxon>Craniata</taxon>
        <taxon>Vertebrata</taxon>
        <taxon>Euteleostomi</taxon>
        <taxon>Actinopterygii</taxon>
        <taxon>Neopterygii</taxon>
        <taxon>Teleostei</taxon>
        <taxon>Neoteleostei</taxon>
        <taxon>Acanthomorphata</taxon>
        <taxon>Pelagiaria</taxon>
        <taxon>Scombriformes</taxon>
        <taxon>Scombridae</taxon>
        <taxon>Scomber</taxon>
    </lineage>
</organism>
<evidence type="ECO:0000313" key="16">
    <source>
        <dbReference type="Proteomes" id="UP001314229"/>
    </source>
</evidence>
<keyword evidence="5 13" id="KW-1133">Transmembrane helix</keyword>
<feature type="domain" description="J" evidence="14">
    <location>
        <begin position="170"/>
        <end position="235"/>
    </location>
</feature>
<dbReference type="PANTHER" id="PTHR44873">
    <property type="entry name" value="DNAJ HOMOLOG SUBFAMILY C MEMBER 30, MITOCHONDRIAL"/>
    <property type="match status" value="1"/>
</dbReference>
<keyword evidence="6" id="KW-0496">Mitochondrion</keyword>
<evidence type="ECO:0000259" key="14">
    <source>
        <dbReference type="PROSITE" id="PS50076"/>
    </source>
</evidence>
<evidence type="ECO:0000256" key="4">
    <source>
        <dbReference type="ARBA" id="ARBA00022946"/>
    </source>
</evidence>
<evidence type="ECO:0000256" key="8">
    <source>
        <dbReference type="ARBA" id="ARBA00023186"/>
    </source>
</evidence>
<evidence type="ECO:0000256" key="3">
    <source>
        <dbReference type="ARBA" id="ARBA00022792"/>
    </source>
</evidence>
<dbReference type="PROSITE" id="PS50076">
    <property type="entry name" value="DNAJ_2"/>
    <property type="match status" value="1"/>
</dbReference>
<comment type="subunit">
    <text evidence="10">Associates with the ATP synthase complex. Interacts with MT-ATP6; interaction is direct. Interacts with ATP5MC2; interaction is direct.</text>
</comment>
<comment type="caution">
    <text evidence="15">The sequence shown here is derived from an EMBL/GenBank/DDBJ whole genome shotgun (WGS) entry which is preliminary data.</text>
</comment>
<keyword evidence="16" id="KW-1185">Reference proteome</keyword>
<proteinExistence type="predicted"/>
<dbReference type="Proteomes" id="UP001314229">
    <property type="component" value="Unassembled WGS sequence"/>
</dbReference>
<evidence type="ECO:0000256" key="11">
    <source>
        <dbReference type="ARBA" id="ARBA00070112"/>
    </source>
</evidence>
<protein>
    <recommendedName>
        <fullName evidence="11">DnaJ homolog subfamily C member 30, mitochondrial</fullName>
    </recommendedName>
</protein>
<dbReference type="CDD" id="cd06257">
    <property type="entry name" value="DnaJ"/>
    <property type="match status" value="1"/>
</dbReference>
<evidence type="ECO:0000256" key="2">
    <source>
        <dbReference type="ARBA" id="ARBA00022692"/>
    </source>
</evidence>
<reference evidence="15 16" key="1">
    <citation type="submission" date="2024-01" db="EMBL/GenBank/DDBJ databases">
        <authorList>
            <person name="Alioto T."/>
            <person name="Alioto T."/>
            <person name="Gomez Garrido J."/>
        </authorList>
    </citation>
    <scope>NUCLEOTIDE SEQUENCE [LARGE SCALE GENOMIC DNA]</scope>
</reference>
<dbReference type="Gene3D" id="1.10.287.110">
    <property type="entry name" value="DnaJ domain"/>
    <property type="match status" value="1"/>
</dbReference>
<evidence type="ECO:0000256" key="13">
    <source>
        <dbReference type="SAM" id="Phobius"/>
    </source>
</evidence>
<keyword evidence="8" id="KW-0143">Chaperone</keyword>
<keyword evidence="4" id="KW-0809">Transit peptide</keyword>
<dbReference type="AlphaFoldDB" id="A0AAV1ND34"/>
<dbReference type="SMART" id="SM00271">
    <property type="entry name" value="DnaJ"/>
    <property type="match status" value="1"/>
</dbReference>
<accession>A0AAV1ND34</accession>
<comment type="subcellular location">
    <subcellularLocation>
        <location evidence="1">Mitochondrion inner membrane</location>
        <topology evidence="1">Single-pass membrane protein</topology>
    </subcellularLocation>
</comment>
<evidence type="ECO:0000256" key="10">
    <source>
        <dbReference type="ARBA" id="ARBA00065070"/>
    </source>
</evidence>
<evidence type="ECO:0000256" key="9">
    <source>
        <dbReference type="ARBA" id="ARBA00058822"/>
    </source>
</evidence>
<name>A0AAV1ND34_SCOSC</name>
<gene>
    <name evidence="15" type="ORF">FSCOSCO3_A018217</name>
</gene>
<dbReference type="Pfam" id="PF00226">
    <property type="entry name" value="DnaJ"/>
    <property type="match status" value="1"/>
</dbReference>
<feature type="compositionally biased region" description="Polar residues" evidence="12">
    <location>
        <begin position="242"/>
        <end position="256"/>
    </location>
</feature>
<evidence type="ECO:0000256" key="5">
    <source>
        <dbReference type="ARBA" id="ARBA00022989"/>
    </source>
</evidence>
<dbReference type="PANTHER" id="PTHR44873:SF1">
    <property type="entry name" value="DNAJ HOMOLOG SUBFAMILY C MEMBER 30, MITOCHONDRIAL"/>
    <property type="match status" value="1"/>
</dbReference>
<evidence type="ECO:0000256" key="7">
    <source>
        <dbReference type="ARBA" id="ARBA00023136"/>
    </source>
</evidence>
<feature type="transmembrane region" description="Helical" evidence="13">
    <location>
        <begin position="315"/>
        <end position="337"/>
    </location>
</feature>
<feature type="region of interest" description="Disordered" evidence="12">
    <location>
        <begin position="242"/>
        <end position="265"/>
    </location>
</feature>
<evidence type="ECO:0000256" key="6">
    <source>
        <dbReference type="ARBA" id="ARBA00023128"/>
    </source>
</evidence>
<dbReference type="PRINTS" id="PR00625">
    <property type="entry name" value="JDOMAIN"/>
</dbReference>
<dbReference type="InterPro" id="IPR053025">
    <property type="entry name" value="Mito_ATP_Synthase-Asso"/>
</dbReference>
<dbReference type="InterPro" id="IPR001623">
    <property type="entry name" value="DnaJ_domain"/>
</dbReference>
<dbReference type="FunFam" id="1.10.287.110:FF:000060">
    <property type="entry name" value="DnaJ (Hsp40) homolog, subfamily C, member 30"/>
    <property type="match status" value="1"/>
</dbReference>
<keyword evidence="7 13" id="KW-0472">Membrane</keyword>
<evidence type="ECO:0000256" key="1">
    <source>
        <dbReference type="ARBA" id="ARBA00004434"/>
    </source>
</evidence>
<comment type="function">
    <text evidence="9">Mitochondrial protein enriched in neurons that acts as a regulator of mitochondrial respiration. Associates with the ATP synthase complex and facilitates ATP synthesis. May be a chaperone protein involved in the turnover of the subunits of mitochondrial complex I N-module. It facilitates the degradation of N-module subunits damaged by oxidative stress, and contributes to complex I functional efficiency.</text>
</comment>
<dbReference type="InterPro" id="IPR036869">
    <property type="entry name" value="J_dom_sf"/>
</dbReference>
<dbReference type="EMBL" id="CAWUFR010000027">
    <property type="protein sequence ID" value="CAK6956938.1"/>
    <property type="molecule type" value="Genomic_DNA"/>
</dbReference>
<evidence type="ECO:0000256" key="12">
    <source>
        <dbReference type="SAM" id="MobiDB-lite"/>
    </source>
</evidence>
<evidence type="ECO:0000313" key="15">
    <source>
        <dbReference type="EMBL" id="CAK6956938.1"/>
    </source>
</evidence>
<dbReference type="GO" id="GO:0005743">
    <property type="term" value="C:mitochondrial inner membrane"/>
    <property type="evidence" value="ECO:0007669"/>
    <property type="project" value="UniProtKB-SubCell"/>
</dbReference>
<keyword evidence="3" id="KW-0999">Mitochondrion inner membrane</keyword>